<protein>
    <submittedName>
        <fullName evidence="2">Uncharacterized protein</fullName>
    </submittedName>
</protein>
<reference evidence="2 3" key="1">
    <citation type="submission" date="2024-08" db="EMBL/GenBank/DDBJ databases">
        <title>Whole-genome sequencing of halo(alkali)philic microorganisms from hypersaline lakes.</title>
        <authorList>
            <person name="Sorokin D.Y."/>
            <person name="Merkel A.Y."/>
            <person name="Messina E."/>
            <person name="Yakimov M."/>
        </authorList>
    </citation>
    <scope>NUCLEOTIDE SEQUENCE [LARGE SCALE GENOMIC DNA]</scope>
    <source>
        <strain evidence="2 3">AB-hyl4</strain>
    </source>
</reference>
<accession>A0ABV4U8A8</accession>
<feature type="compositionally biased region" description="Basic and acidic residues" evidence="1">
    <location>
        <begin position="33"/>
        <end position="51"/>
    </location>
</feature>
<organism evidence="2 3">
    <name type="scientific">Natronomicrosphaera hydrolytica</name>
    <dbReference type="NCBI Taxonomy" id="3242702"/>
    <lineage>
        <taxon>Bacteria</taxon>
        <taxon>Pseudomonadati</taxon>
        <taxon>Planctomycetota</taxon>
        <taxon>Phycisphaerae</taxon>
        <taxon>Phycisphaerales</taxon>
        <taxon>Phycisphaeraceae</taxon>
        <taxon>Natronomicrosphaera</taxon>
    </lineage>
</organism>
<sequence length="59" mass="6655">MFRRVFRELHFDGHGGGGVAFLLHGPVHIAANEREHQQDHEHQDDGGDNHLHKPSLLGQ</sequence>
<dbReference type="Proteomes" id="UP001575105">
    <property type="component" value="Unassembled WGS sequence"/>
</dbReference>
<keyword evidence="3" id="KW-1185">Reference proteome</keyword>
<evidence type="ECO:0000256" key="1">
    <source>
        <dbReference type="SAM" id="MobiDB-lite"/>
    </source>
</evidence>
<evidence type="ECO:0000313" key="2">
    <source>
        <dbReference type="EMBL" id="MFA9479840.1"/>
    </source>
</evidence>
<gene>
    <name evidence="2" type="ORF">ACERK3_16270</name>
</gene>
<name>A0ABV4U8A8_9BACT</name>
<dbReference type="RefSeq" id="WP_425346765.1">
    <property type="nucleotide sequence ID" value="NZ_JBGUBD010000012.1"/>
</dbReference>
<evidence type="ECO:0000313" key="3">
    <source>
        <dbReference type="Proteomes" id="UP001575105"/>
    </source>
</evidence>
<dbReference type="EMBL" id="JBGUBD010000012">
    <property type="protein sequence ID" value="MFA9479840.1"/>
    <property type="molecule type" value="Genomic_DNA"/>
</dbReference>
<proteinExistence type="predicted"/>
<comment type="caution">
    <text evidence="2">The sequence shown here is derived from an EMBL/GenBank/DDBJ whole genome shotgun (WGS) entry which is preliminary data.</text>
</comment>
<feature type="region of interest" description="Disordered" evidence="1">
    <location>
        <begin position="33"/>
        <end position="59"/>
    </location>
</feature>